<dbReference type="CDD" id="cd02440">
    <property type="entry name" value="AdoMet_MTases"/>
    <property type="match status" value="1"/>
</dbReference>
<reference evidence="4 5" key="1">
    <citation type="submission" date="2021-03" db="EMBL/GenBank/DDBJ databases">
        <title>Genomic and phenotypic characterization of Chloracidobacterium isolates provides evidence for multiple species.</title>
        <authorList>
            <person name="Saini M.K."/>
            <person name="Costas A.M.G."/>
            <person name="Tank M."/>
            <person name="Bryant D.A."/>
        </authorList>
    </citation>
    <scope>NUCLEOTIDE SEQUENCE [LARGE SCALE GENOMIC DNA]</scope>
    <source>
        <strain evidence="4 5">N</strain>
    </source>
</reference>
<feature type="domain" description="Methyltransferase type 11" evidence="2">
    <location>
        <begin position="120"/>
        <end position="178"/>
    </location>
</feature>
<dbReference type="InterPro" id="IPR027417">
    <property type="entry name" value="P-loop_NTPase"/>
</dbReference>
<dbReference type="EMBL" id="CP072643">
    <property type="protein sequence ID" value="QUV95737.1"/>
    <property type="molecule type" value="Genomic_DNA"/>
</dbReference>
<dbReference type="PANTHER" id="PTHR30195">
    <property type="entry name" value="TYPE I SITE-SPECIFIC DEOXYRIBONUCLEASE PROTEIN SUBUNIT M AND R"/>
    <property type="match status" value="1"/>
</dbReference>
<feature type="domain" description="SWI2/SNF2 ATPase" evidence="3">
    <location>
        <begin position="4"/>
        <end position="117"/>
    </location>
</feature>
<name>A0ABX8B6R0_9BACT</name>
<dbReference type="PANTHER" id="PTHR30195:SF15">
    <property type="entry name" value="TYPE I RESTRICTION ENZYME HINDI ENDONUCLEASE SUBUNIT"/>
    <property type="match status" value="1"/>
</dbReference>
<evidence type="ECO:0000259" key="3">
    <source>
        <dbReference type="Pfam" id="PF18766"/>
    </source>
</evidence>
<dbReference type="InterPro" id="IPR040980">
    <property type="entry name" value="SWI2_SNF2"/>
</dbReference>
<protein>
    <submittedName>
        <fullName evidence="4">Methyltransferase domain-containing protein</fullName>
    </submittedName>
</protein>
<dbReference type="GO" id="GO:0032259">
    <property type="term" value="P:methylation"/>
    <property type="evidence" value="ECO:0007669"/>
    <property type="project" value="UniProtKB-KW"/>
</dbReference>
<dbReference type="InterPro" id="IPR029063">
    <property type="entry name" value="SAM-dependent_MTases_sf"/>
</dbReference>
<proteinExistence type="predicted"/>
<dbReference type="Gene3D" id="3.40.50.150">
    <property type="entry name" value="Vaccinia Virus protein VP39"/>
    <property type="match status" value="1"/>
</dbReference>
<dbReference type="Pfam" id="PF08241">
    <property type="entry name" value="Methyltransf_11"/>
    <property type="match status" value="1"/>
</dbReference>
<accession>A0ABX8B6R0</accession>
<dbReference type="GO" id="GO:0008168">
    <property type="term" value="F:methyltransferase activity"/>
    <property type="evidence" value="ECO:0007669"/>
    <property type="project" value="UniProtKB-KW"/>
</dbReference>
<dbReference type="SUPFAM" id="SSF53335">
    <property type="entry name" value="S-adenosyl-L-methionine-dependent methyltransferases"/>
    <property type="match status" value="1"/>
</dbReference>
<keyword evidence="4" id="KW-0808">Transferase</keyword>
<evidence type="ECO:0000313" key="4">
    <source>
        <dbReference type="EMBL" id="QUV95737.1"/>
    </source>
</evidence>
<evidence type="ECO:0000259" key="2">
    <source>
        <dbReference type="Pfam" id="PF08241"/>
    </source>
</evidence>
<dbReference type="InterPro" id="IPR051268">
    <property type="entry name" value="Type-I_R_enzyme_R_subunit"/>
</dbReference>
<organism evidence="4 5">
    <name type="scientific">Chloracidobacterium sp. N</name>
    <dbReference type="NCBI Taxonomy" id="2821540"/>
    <lineage>
        <taxon>Bacteria</taxon>
        <taxon>Pseudomonadati</taxon>
        <taxon>Acidobacteriota</taxon>
        <taxon>Terriglobia</taxon>
        <taxon>Terriglobales</taxon>
        <taxon>Acidobacteriaceae</taxon>
        <taxon>Chloracidobacterium</taxon>
        <taxon>Chloracidobacterium aggregatum</taxon>
    </lineage>
</organism>
<evidence type="ECO:0000256" key="1">
    <source>
        <dbReference type="ARBA" id="ARBA00022747"/>
    </source>
</evidence>
<keyword evidence="4" id="KW-0489">Methyltransferase</keyword>
<dbReference type="SUPFAM" id="SSF52540">
    <property type="entry name" value="P-loop containing nucleoside triphosphate hydrolases"/>
    <property type="match status" value="1"/>
</dbReference>
<gene>
    <name evidence="4" type="ORF">J8C05_13025</name>
</gene>
<sequence>MLKELGNKQNILVINDEAHKSQYDFIDGFARHMWDALPHASFIGFTGTPIELADANTRAVFGDYISIYDIQRAVEDGATVPIYYESRLAKLDLPEELKPRLDAEFEEVTEGEEIERKEGLKTKWAQLEAVVAHGERLPFADATFDCAVASEVIEHLPEPERVLDEMWRVVRPGGRVLISTPYRERIRYVLCIHCNQPTPIHAHLNSFDEHRLASYLRQGRFGYTTFGNKALLIARTHVLLGCVPHWLWRLVDWLANRILPKPAHIVAWWDRA</sequence>
<keyword evidence="1" id="KW-0680">Restriction system</keyword>
<keyword evidence="5" id="KW-1185">Reference proteome</keyword>
<dbReference type="InterPro" id="IPR013216">
    <property type="entry name" value="Methyltransf_11"/>
</dbReference>
<dbReference type="Gene3D" id="3.40.50.300">
    <property type="entry name" value="P-loop containing nucleotide triphosphate hydrolases"/>
    <property type="match status" value="1"/>
</dbReference>
<dbReference type="Pfam" id="PF18766">
    <property type="entry name" value="SWI2_SNF2"/>
    <property type="match status" value="1"/>
</dbReference>
<dbReference type="Proteomes" id="UP000677668">
    <property type="component" value="Chromosome 2"/>
</dbReference>
<evidence type="ECO:0000313" key="5">
    <source>
        <dbReference type="Proteomes" id="UP000677668"/>
    </source>
</evidence>